<keyword evidence="5" id="KW-1185">Reference proteome</keyword>
<dbReference type="PANTHER" id="PTHR48081:SF33">
    <property type="entry name" value="KYNURENINE FORMAMIDASE"/>
    <property type="match status" value="1"/>
</dbReference>
<dbReference type="RefSeq" id="WP_252852076.1">
    <property type="nucleotide sequence ID" value="NZ_JAMXLR010000028.1"/>
</dbReference>
<dbReference type="Proteomes" id="UP001155241">
    <property type="component" value="Unassembled WGS sequence"/>
</dbReference>
<organism evidence="4 5">
    <name type="scientific">Aeoliella straminimaris</name>
    <dbReference type="NCBI Taxonomy" id="2954799"/>
    <lineage>
        <taxon>Bacteria</taxon>
        <taxon>Pseudomonadati</taxon>
        <taxon>Planctomycetota</taxon>
        <taxon>Planctomycetia</taxon>
        <taxon>Pirellulales</taxon>
        <taxon>Lacipirellulaceae</taxon>
        <taxon>Aeoliella</taxon>
    </lineage>
</organism>
<dbReference type="GO" id="GO:0016787">
    <property type="term" value="F:hydrolase activity"/>
    <property type="evidence" value="ECO:0007669"/>
    <property type="project" value="UniProtKB-KW"/>
</dbReference>
<dbReference type="InterPro" id="IPR050300">
    <property type="entry name" value="GDXG_lipolytic_enzyme"/>
</dbReference>
<dbReference type="AlphaFoldDB" id="A0A9X2F7W1"/>
<feature type="chain" id="PRO_5040740310" evidence="2">
    <location>
        <begin position="34"/>
        <end position="296"/>
    </location>
</feature>
<keyword evidence="1 4" id="KW-0378">Hydrolase</keyword>
<dbReference type="SUPFAM" id="SSF53474">
    <property type="entry name" value="alpha/beta-Hydrolases"/>
    <property type="match status" value="1"/>
</dbReference>
<dbReference type="InterPro" id="IPR049492">
    <property type="entry name" value="BD-FAE-like_dom"/>
</dbReference>
<name>A0A9X2F7W1_9BACT</name>
<dbReference type="Gene3D" id="3.40.50.1820">
    <property type="entry name" value="alpha/beta hydrolase"/>
    <property type="match status" value="1"/>
</dbReference>
<comment type="caution">
    <text evidence="4">The sequence shown here is derived from an EMBL/GenBank/DDBJ whole genome shotgun (WGS) entry which is preliminary data.</text>
</comment>
<gene>
    <name evidence="4" type="ORF">NG895_08625</name>
</gene>
<feature type="domain" description="BD-FAE-like" evidence="3">
    <location>
        <begin position="61"/>
        <end position="252"/>
    </location>
</feature>
<dbReference type="InterPro" id="IPR029058">
    <property type="entry name" value="AB_hydrolase_fold"/>
</dbReference>
<sequence>MSDFLEATDSQILRRSFTVWLLLLLLSSTAVFAEPQTATVEYKRVGDEKLLLDVVTPESKPAATEDALLPVVIVVHGGGWGSGDRKTMIQPVLKTLTQGGYLYVSIDYRLSPQHRWPACLKDVEDAVAWTKQHIRQYGGDPDRIGILGYSAGGQLAFLAAIHDRDPHRLKALVGLAPTTDFLEDFGRRGGASKALRDLMNVTDDQPLENVLLRLYKASPINHLYPGMPPILLIHGTEDRSVSFQQSLHIQHKIEGNKWDVPCEVYKIEGAPHRQSEWDRFDEGYKNKLLTWLGERL</sequence>
<proteinExistence type="predicted"/>
<dbReference type="EMBL" id="JAMXLR010000028">
    <property type="protein sequence ID" value="MCO6043970.1"/>
    <property type="molecule type" value="Genomic_DNA"/>
</dbReference>
<evidence type="ECO:0000259" key="3">
    <source>
        <dbReference type="Pfam" id="PF20434"/>
    </source>
</evidence>
<evidence type="ECO:0000256" key="2">
    <source>
        <dbReference type="SAM" id="SignalP"/>
    </source>
</evidence>
<protein>
    <submittedName>
        <fullName evidence="4">Alpha/beta hydrolase</fullName>
    </submittedName>
</protein>
<accession>A0A9X2F7W1</accession>
<evidence type="ECO:0000313" key="5">
    <source>
        <dbReference type="Proteomes" id="UP001155241"/>
    </source>
</evidence>
<evidence type="ECO:0000313" key="4">
    <source>
        <dbReference type="EMBL" id="MCO6043970.1"/>
    </source>
</evidence>
<evidence type="ECO:0000256" key="1">
    <source>
        <dbReference type="ARBA" id="ARBA00022801"/>
    </source>
</evidence>
<dbReference type="PANTHER" id="PTHR48081">
    <property type="entry name" value="AB HYDROLASE SUPERFAMILY PROTEIN C4A8.06C"/>
    <property type="match status" value="1"/>
</dbReference>
<reference evidence="4" key="1">
    <citation type="submission" date="2022-06" db="EMBL/GenBank/DDBJ databases">
        <title>Aeoliella straminimaris, a novel planctomycete from sediments.</title>
        <authorList>
            <person name="Vitorino I.R."/>
            <person name="Lage O.M."/>
        </authorList>
    </citation>
    <scope>NUCLEOTIDE SEQUENCE</scope>
    <source>
        <strain evidence="4">ICT_H6.2</strain>
    </source>
</reference>
<keyword evidence="2" id="KW-0732">Signal</keyword>
<dbReference type="Pfam" id="PF20434">
    <property type="entry name" value="BD-FAE"/>
    <property type="match status" value="1"/>
</dbReference>
<feature type="signal peptide" evidence="2">
    <location>
        <begin position="1"/>
        <end position="33"/>
    </location>
</feature>